<evidence type="ECO:0000256" key="5">
    <source>
        <dbReference type="PIRSR" id="PIRSR601019-1"/>
    </source>
</evidence>
<dbReference type="GO" id="GO:0005737">
    <property type="term" value="C:cytoplasm"/>
    <property type="evidence" value="ECO:0007669"/>
    <property type="project" value="TreeGrafter"/>
</dbReference>
<keyword evidence="2 5" id="KW-0547">Nucleotide-binding</keyword>
<evidence type="ECO:0000256" key="1">
    <source>
        <dbReference type="ARBA" id="ARBA00022723"/>
    </source>
</evidence>
<gene>
    <name evidence="8" type="ORF">PILCRDRAFT_812772</name>
</gene>
<feature type="binding site" evidence="6">
    <location>
        <position position="318"/>
    </location>
    <ligand>
        <name>Mg(2+)</name>
        <dbReference type="ChEBI" id="CHEBI:18420"/>
    </ligand>
</feature>
<dbReference type="SUPFAM" id="SSF52540">
    <property type="entry name" value="P-loop containing nucleoside triphosphate hydrolases"/>
    <property type="match status" value="1"/>
</dbReference>
<accession>A0A0C3GH75</accession>
<dbReference type="Proteomes" id="UP000054166">
    <property type="component" value="Unassembled WGS sequence"/>
</dbReference>
<evidence type="ECO:0000256" key="6">
    <source>
        <dbReference type="PIRSR" id="PIRSR601019-2"/>
    </source>
</evidence>
<evidence type="ECO:0008006" key="10">
    <source>
        <dbReference type="Google" id="ProtNLM"/>
    </source>
</evidence>
<dbReference type="PANTHER" id="PTHR10218:SF360">
    <property type="entry name" value="GUANINE NUCLEOTIDE-BINDING PROTEIN SUBUNIT ALPHA HOMOLOG"/>
    <property type="match status" value="1"/>
</dbReference>
<dbReference type="GO" id="GO:0005525">
    <property type="term" value="F:GTP binding"/>
    <property type="evidence" value="ECO:0007669"/>
    <property type="project" value="UniProtKB-KW"/>
</dbReference>
<proteinExistence type="predicted"/>
<dbReference type="GO" id="GO:0031683">
    <property type="term" value="F:G-protein beta/gamma-subunit complex binding"/>
    <property type="evidence" value="ECO:0007669"/>
    <property type="project" value="InterPro"/>
</dbReference>
<feature type="binding site" evidence="5">
    <location>
        <begin position="411"/>
        <end position="414"/>
    </location>
    <ligand>
        <name>GTP</name>
        <dbReference type="ChEBI" id="CHEBI:37565"/>
    </ligand>
</feature>
<evidence type="ECO:0000256" key="7">
    <source>
        <dbReference type="SAM" id="MobiDB-lite"/>
    </source>
</evidence>
<evidence type="ECO:0000313" key="8">
    <source>
        <dbReference type="EMBL" id="KIM89981.1"/>
    </source>
</evidence>
<sequence length="500" mass="56440">MARAHVAEQDPLTLAAAPPKDETPAQRIIREKAELEARRISDEIDEQIKREKQATKRRKRPVKVLLLGQSESGKSATLKNFQLTYARRKWTAERTSWRTVIQLNLVRNVNTVLDILAREVADPISRNGIDDDDLEPTESHFSRTLSNNFPVQLAEKYDRLNLRLSPLRKLQRDLEACLGAASSEETSVGANGAYDPTLGLTALAERRARNTQEFCINSRNGWKSALNRVLPPVNTMDYGSKAYGLANNPTGDSTAELIASCRGDMIALWSDPIVQDILSKAPSRIQESPGFFLNDANRIATSDYQPTDGDVIRARLRTLGVQEHRFVFEQGRTAGREWVMYDVGGTRSSRATWFSYFDDMDAIIFLAPISCFDETLREDKKVNRLEDSYLLWRTVCSSQLLAKTQIILFLNKCDLLQEKLKRGILVKNHIRSYGNGSNDAVSVTKYFQQHFKDISKQHSPQPRPFFVHLTSIIDTKATAATLSVVEEGIVRDNLTRADLL</sequence>
<dbReference type="InterPro" id="IPR011025">
    <property type="entry name" value="GproteinA_insert"/>
</dbReference>
<organism evidence="8 9">
    <name type="scientific">Piloderma croceum (strain F 1598)</name>
    <dbReference type="NCBI Taxonomy" id="765440"/>
    <lineage>
        <taxon>Eukaryota</taxon>
        <taxon>Fungi</taxon>
        <taxon>Dikarya</taxon>
        <taxon>Basidiomycota</taxon>
        <taxon>Agaricomycotina</taxon>
        <taxon>Agaricomycetes</taxon>
        <taxon>Agaricomycetidae</taxon>
        <taxon>Atheliales</taxon>
        <taxon>Atheliaceae</taxon>
        <taxon>Piloderma</taxon>
    </lineage>
</organism>
<dbReference type="AlphaFoldDB" id="A0A0C3GH75"/>
<dbReference type="Pfam" id="PF00503">
    <property type="entry name" value="G-alpha"/>
    <property type="match status" value="1"/>
</dbReference>
<dbReference type="FunFam" id="3.40.50.300:FF:000692">
    <property type="entry name" value="Guanine nucleotide-binding protein subunit alpha"/>
    <property type="match status" value="1"/>
</dbReference>
<dbReference type="HOGENOM" id="CLU_014184_1_1_1"/>
<keyword evidence="4" id="KW-0807">Transducer</keyword>
<name>A0A0C3GH75_PILCF</name>
<dbReference type="SUPFAM" id="SSF47895">
    <property type="entry name" value="Transducin (alpha subunit), insertion domain"/>
    <property type="match status" value="1"/>
</dbReference>
<dbReference type="GO" id="GO:0005834">
    <property type="term" value="C:heterotrimeric G-protein complex"/>
    <property type="evidence" value="ECO:0007669"/>
    <property type="project" value="TreeGrafter"/>
</dbReference>
<keyword evidence="6" id="KW-0460">Magnesium</keyword>
<dbReference type="PROSITE" id="PS51882">
    <property type="entry name" value="G_ALPHA"/>
    <property type="match status" value="1"/>
</dbReference>
<evidence type="ECO:0000256" key="3">
    <source>
        <dbReference type="ARBA" id="ARBA00023134"/>
    </source>
</evidence>
<evidence type="ECO:0000313" key="9">
    <source>
        <dbReference type="Proteomes" id="UP000054166"/>
    </source>
</evidence>
<dbReference type="GO" id="GO:0007188">
    <property type="term" value="P:adenylate cyclase-modulating G protein-coupled receptor signaling pathway"/>
    <property type="evidence" value="ECO:0007669"/>
    <property type="project" value="TreeGrafter"/>
</dbReference>
<feature type="region of interest" description="Disordered" evidence="7">
    <location>
        <begin position="1"/>
        <end position="25"/>
    </location>
</feature>
<dbReference type="InterPro" id="IPR027417">
    <property type="entry name" value="P-loop_NTPase"/>
</dbReference>
<dbReference type="EMBL" id="KN832974">
    <property type="protein sequence ID" value="KIM89981.1"/>
    <property type="molecule type" value="Genomic_DNA"/>
</dbReference>
<dbReference type="GO" id="GO:0001664">
    <property type="term" value="F:G protein-coupled receptor binding"/>
    <property type="evidence" value="ECO:0007669"/>
    <property type="project" value="TreeGrafter"/>
</dbReference>
<dbReference type="OrthoDB" id="5817230at2759"/>
<dbReference type="Gene3D" id="3.40.50.300">
    <property type="entry name" value="P-loop containing nucleotide triphosphate hydrolases"/>
    <property type="match status" value="2"/>
</dbReference>
<reference evidence="8 9" key="1">
    <citation type="submission" date="2014-04" db="EMBL/GenBank/DDBJ databases">
        <authorList>
            <consortium name="DOE Joint Genome Institute"/>
            <person name="Kuo A."/>
            <person name="Tarkka M."/>
            <person name="Buscot F."/>
            <person name="Kohler A."/>
            <person name="Nagy L.G."/>
            <person name="Floudas D."/>
            <person name="Copeland A."/>
            <person name="Barry K.W."/>
            <person name="Cichocki N."/>
            <person name="Veneault-Fourrey C."/>
            <person name="LaButti K."/>
            <person name="Lindquist E.A."/>
            <person name="Lipzen A."/>
            <person name="Lundell T."/>
            <person name="Morin E."/>
            <person name="Murat C."/>
            <person name="Sun H."/>
            <person name="Tunlid A."/>
            <person name="Henrissat B."/>
            <person name="Grigoriev I.V."/>
            <person name="Hibbett D.S."/>
            <person name="Martin F."/>
            <person name="Nordberg H.P."/>
            <person name="Cantor M.N."/>
            <person name="Hua S.X."/>
        </authorList>
    </citation>
    <scope>NUCLEOTIDE SEQUENCE [LARGE SCALE GENOMIC DNA]</scope>
    <source>
        <strain evidence="8 9">F 1598</strain>
    </source>
</reference>
<dbReference type="PRINTS" id="PR00318">
    <property type="entry name" value="GPROTEINA"/>
</dbReference>
<reference evidence="9" key="2">
    <citation type="submission" date="2015-01" db="EMBL/GenBank/DDBJ databases">
        <title>Evolutionary Origins and Diversification of the Mycorrhizal Mutualists.</title>
        <authorList>
            <consortium name="DOE Joint Genome Institute"/>
            <consortium name="Mycorrhizal Genomics Consortium"/>
            <person name="Kohler A."/>
            <person name="Kuo A."/>
            <person name="Nagy L.G."/>
            <person name="Floudas D."/>
            <person name="Copeland A."/>
            <person name="Barry K.W."/>
            <person name="Cichocki N."/>
            <person name="Veneault-Fourrey C."/>
            <person name="LaButti K."/>
            <person name="Lindquist E.A."/>
            <person name="Lipzen A."/>
            <person name="Lundell T."/>
            <person name="Morin E."/>
            <person name="Murat C."/>
            <person name="Riley R."/>
            <person name="Ohm R."/>
            <person name="Sun H."/>
            <person name="Tunlid A."/>
            <person name="Henrissat B."/>
            <person name="Grigoriev I.V."/>
            <person name="Hibbett D.S."/>
            <person name="Martin F."/>
        </authorList>
    </citation>
    <scope>NUCLEOTIDE SEQUENCE [LARGE SCALE GENOMIC DNA]</scope>
    <source>
        <strain evidence="9">F 1598</strain>
    </source>
</reference>
<keyword evidence="3 5" id="KW-0342">GTP-binding</keyword>
<dbReference type="STRING" id="765440.A0A0C3GH75"/>
<dbReference type="SMART" id="SM00275">
    <property type="entry name" value="G_alpha"/>
    <property type="match status" value="1"/>
</dbReference>
<dbReference type="PANTHER" id="PTHR10218">
    <property type="entry name" value="GTP-BINDING PROTEIN ALPHA SUBUNIT"/>
    <property type="match status" value="1"/>
</dbReference>
<dbReference type="InterPro" id="IPR001019">
    <property type="entry name" value="Gprotein_alpha_su"/>
</dbReference>
<dbReference type="GO" id="GO:0003924">
    <property type="term" value="F:GTPase activity"/>
    <property type="evidence" value="ECO:0007669"/>
    <property type="project" value="InterPro"/>
</dbReference>
<protein>
    <recommendedName>
        <fullName evidence="10">G-alpha-domain-containing protein</fullName>
    </recommendedName>
</protein>
<evidence type="ECO:0000256" key="2">
    <source>
        <dbReference type="ARBA" id="ARBA00022741"/>
    </source>
</evidence>
<keyword evidence="1 6" id="KW-0479">Metal-binding</keyword>
<keyword evidence="9" id="KW-1185">Reference proteome</keyword>
<evidence type="ECO:0000256" key="4">
    <source>
        <dbReference type="ARBA" id="ARBA00023224"/>
    </source>
</evidence>
<dbReference type="InParanoid" id="A0A0C3GH75"/>
<dbReference type="GO" id="GO:0046872">
    <property type="term" value="F:metal ion binding"/>
    <property type="evidence" value="ECO:0007669"/>
    <property type="project" value="UniProtKB-KW"/>
</dbReference>